<evidence type="ECO:0000313" key="2">
    <source>
        <dbReference type="EMBL" id="KAL2857551.1"/>
    </source>
</evidence>
<evidence type="ECO:0000313" key="3">
    <source>
        <dbReference type="Proteomes" id="UP001610444"/>
    </source>
</evidence>
<protein>
    <submittedName>
        <fullName evidence="2">Uncharacterized protein</fullName>
    </submittedName>
</protein>
<proteinExistence type="predicted"/>
<feature type="region of interest" description="Disordered" evidence="1">
    <location>
        <begin position="26"/>
        <end position="46"/>
    </location>
</feature>
<keyword evidence="3" id="KW-1185">Reference proteome</keyword>
<gene>
    <name evidence="2" type="ORF">BJX68DRAFT_229077</name>
</gene>
<name>A0ABR4KZ46_9EURO</name>
<dbReference type="EMBL" id="JBFXLR010000006">
    <property type="protein sequence ID" value="KAL2857551.1"/>
    <property type="molecule type" value="Genomic_DNA"/>
</dbReference>
<dbReference type="GeneID" id="98154123"/>
<organism evidence="2 3">
    <name type="scientific">Aspergillus pseudodeflectus</name>
    <dbReference type="NCBI Taxonomy" id="176178"/>
    <lineage>
        <taxon>Eukaryota</taxon>
        <taxon>Fungi</taxon>
        <taxon>Dikarya</taxon>
        <taxon>Ascomycota</taxon>
        <taxon>Pezizomycotina</taxon>
        <taxon>Eurotiomycetes</taxon>
        <taxon>Eurotiomycetidae</taxon>
        <taxon>Eurotiales</taxon>
        <taxon>Aspergillaceae</taxon>
        <taxon>Aspergillus</taxon>
        <taxon>Aspergillus subgen. Nidulantes</taxon>
    </lineage>
</organism>
<dbReference type="Proteomes" id="UP001610444">
    <property type="component" value="Unassembled WGS sequence"/>
</dbReference>
<reference evidence="2 3" key="1">
    <citation type="submission" date="2024-07" db="EMBL/GenBank/DDBJ databases">
        <title>Section-level genome sequencing and comparative genomics of Aspergillus sections Usti and Cavernicolus.</title>
        <authorList>
            <consortium name="Lawrence Berkeley National Laboratory"/>
            <person name="Nybo J.L."/>
            <person name="Vesth T.C."/>
            <person name="Theobald S."/>
            <person name="Frisvad J.C."/>
            <person name="Larsen T.O."/>
            <person name="Kjaerboelling I."/>
            <person name="Rothschild-Mancinelli K."/>
            <person name="Lyhne E.K."/>
            <person name="Kogle M.E."/>
            <person name="Barry K."/>
            <person name="Clum A."/>
            <person name="Na H."/>
            <person name="Ledsgaard L."/>
            <person name="Lin J."/>
            <person name="Lipzen A."/>
            <person name="Kuo A."/>
            <person name="Riley R."/>
            <person name="Mondo S."/>
            <person name="LaButti K."/>
            <person name="Haridas S."/>
            <person name="Pangalinan J."/>
            <person name="Salamov A.A."/>
            <person name="Simmons B.A."/>
            <person name="Magnuson J.K."/>
            <person name="Chen J."/>
            <person name="Drula E."/>
            <person name="Henrissat B."/>
            <person name="Wiebenga A."/>
            <person name="Lubbers R.J."/>
            <person name="Gomes A.C."/>
            <person name="Macurrencykelacurrency M.R."/>
            <person name="Stajich J."/>
            <person name="Grigoriev I.V."/>
            <person name="Mortensen U.H."/>
            <person name="De vries R.P."/>
            <person name="Baker S.E."/>
            <person name="Andersen M.R."/>
        </authorList>
    </citation>
    <scope>NUCLEOTIDE SEQUENCE [LARGE SCALE GENOMIC DNA]</scope>
    <source>
        <strain evidence="2 3">CBS 756.74</strain>
    </source>
</reference>
<accession>A0ABR4KZ46</accession>
<evidence type="ECO:0000256" key="1">
    <source>
        <dbReference type="SAM" id="MobiDB-lite"/>
    </source>
</evidence>
<dbReference type="RefSeq" id="XP_070903082.1">
    <property type="nucleotide sequence ID" value="XM_071038959.1"/>
</dbReference>
<sequence length="70" mass="7841">MPTWDSRMEHSPPLLQPWPTVITARSQREGDSRGHRHFRGGRVGPARSDLHRTALLVLIPGPMVFSRSSG</sequence>
<comment type="caution">
    <text evidence="2">The sequence shown here is derived from an EMBL/GenBank/DDBJ whole genome shotgun (WGS) entry which is preliminary data.</text>
</comment>